<evidence type="ECO:0000259" key="12">
    <source>
        <dbReference type="PROSITE" id="PS50067"/>
    </source>
</evidence>
<dbReference type="Gene3D" id="3.40.850.10">
    <property type="entry name" value="Kinesin motor domain"/>
    <property type="match status" value="1"/>
</dbReference>
<evidence type="ECO:0000313" key="15">
    <source>
        <dbReference type="Proteomes" id="UP000323000"/>
    </source>
</evidence>
<evidence type="ECO:0000256" key="4">
    <source>
        <dbReference type="ARBA" id="ARBA00022741"/>
    </source>
</evidence>
<keyword evidence="7" id="KW-0206">Cytoskeleton</keyword>
<dbReference type="GO" id="GO:0005524">
    <property type="term" value="F:ATP binding"/>
    <property type="evidence" value="ECO:0007669"/>
    <property type="project" value="UniProtKB-UniRule"/>
</dbReference>
<keyword evidence="6 11" id="KW-0505">Motor protein</keyword>
<dbReference type="GO" id="GO:0003777">
    <property type="term" value="F:microtubule motor activity"/>
    <property type="evidence" value="ECO:0007669"/>
    <property type="project" value="InterPro"/>
</dbReference>
<dbReference type="Pfam" id="PF00225">
    <property type="entry name" value="Kinesin"/>
    <property type="match status" value="1"/>
</dbReference>
<dbReference type="GO" id="GO:0003723">
    <property type="term" value="F:RNA binding"/>
    <property type="evidence" value="ECO:0007669"/>
    <property type="project" value="UniProtKB-UniRule"/>
</dbReference>
<evidence type="ECO:0008006" key="16">
    <source>
        <dbReference type="Google" id="ProtNLM"/>
    </source>
</evidence>
<feature type="domain" description="Kinesin motor" evidence="12">
    <location>
        <begin position="44"/>
        <end position="390"/>
    </location>
</feature>
<dbReference type="PROSITE" id="PS50067">
    <property type="entry name" value="KINESIN_MOTOR_2"/>
    <property type="match status" value="1"/>
</dbReference>
<protein>
    <recommendedName>
        <fullName evidence="16">Kinesin-like protein</fullName>
    </recommendedName>
</protein>
<proteinExistence type="inferred from homology"/>
<dbReference type="AlphaFoldDB" id="A0A5C7GQ57"/>
<evidence type="ECO:0000259" key="13">
    <source>
        <dbReference type="PROSITE" id="PS50102"/>
    </source>
</evidence>
<comment type="function">
    <text evidence="9">Responsible for microtubule translocation. May be important for the organization of phragmoplast-specific arrays of microtubules. Plays an essential role in stabilizing the mitotic spindle. Required during mitotic cytokinesis.</text>
</comment>
<dbReference type="GO" id="GO:0051231">
    <property type="term" value="P:spindle elongation"/>
    <property type="evidence" value="ECO:0007669"/>
    <property type="project" value="TreeGrafter"/>
</dbReference>
<dbReference type="SUPFAM" id="SSF52540">
    <property type="entry name" value="P-loop containing nucleoside triphosphate hydrolases"/>
    <property type="match status" value="1"/>
</dbReference>
<dbReference type="GO" id="GO:0005819">
    <property type="term" value="C:spindle"/>
    <property type="evidence" value="ECO:0007669"/>
    <property type="project" value="UniProtKB-SubCell"/>
</dbReference>
<dbReference type="FunFam" id="3.40.850.10:FF:000019">
    <property type="entry name" value="Kinesin-like protein KIN-5D"/>
    <property type="match status" value="1"/>
</dbReference>
<evidence type="ECO:0000256" key="11">
    <source>
        <dbReference type="PROSITE-ProRule" id="PRU00283"/>
    </source>
</evidence>
<dbReference type="Pfam" id="PF00076">
    <property type="entry name" value="RRM_1"/>
    <property type="match status" value="1"/>
</dbReference>
<evidence type="ECO:0000256" key="1">
    <source>
        <dbReference type="ARBA" id="ARBA00004186"/>
    </source>
</evidence>
<evidence type="ECO:0000256" key="10">
    <source>
        <dbReference type="PROSITE-ProRule" id="PRU00176"/>
    </source>
</evidence>
<dbReference type="Proteomes" id="UP000323000">
    <property type="component" value="Chromosome 13"/>
</dbReference>
<evidence type="ECO:0000256" key="7">
    <source>
        <dbReference type="ARBA" id="ARBA00023212"/>
    </source>
</evidence>
<dbReference type="InterPro" id="IPR012677">
    <property type="entry name" value="Nucleotide-bd_a/b_plait_sf"/>
</dbReference>
<keyword evidence="4 11" id="KW-0547">Nucleotide-binding</keyword>
<organism evidence="14 15">
    <name type="scientific">Acer yangbiense</name>
    <dbReference type="NCBI Taxonomy" id="1000413"/>
    <lineage>
        <taxon>Eukaryota</taxon>
        <taxon>Viridiplantae</taxon>
        <taxon>Streptophyta</taxon>
        <taxon>Embryophyta</taxon>
        <taxon>Tracheophyta</taxon>
        <taxon>Spermatophyta</taxon>
        <taxon>Magnoliopsida</taxon>
        <taxon>eudicotyledons</taxon>
        <taxon>Gunneridae</taxon>
        <taxon>Pentapetalae</taxon>
        <taxon>rosids</taxon>
        <taxon>malvids</taxon>
        <taxon>Sapindales</taxon>
        <taxon>Sapindaceae</taxon>
        <taxon>Hippocastanoideae</taxon>
        <taxon>Acereae</taxon>
        <taxon>Acer</taxon>
    </lineage>
</organism>
<evidence type="ECO:0000256" key="2">
    <source>
        <dbReference type="ARBA" id="ARBA00022490"/>
    </source>
</evidence>
<dbReference type="GO" id="GO:0007018">
    <property type="term" value="P:microtubule-based movement"/>
    <property type="evidence" value="ECO:0007669"/>
    <property type="project" value="InterPro"/>
</dbReference>
<dbReference type="SMART" id="SM00129">
    <property type="entry name" value="KISc"/>
    <property type="match status" value="1"/>
</dbReference>
<keyword evidence="15" id="KW-1185">Reference proteome</keyword>
<dbReference type="GO" id="GO:0005875">
    <property type="term" value="C:microtubule associated complex"/>
    <property type="evidence" value="ECO:0007669"/>
    <property type="project" value="TreeGrafter"/>
</dbReference>
<dbReference type="GO" id="GO:0008017">
    <property type="term" value="F:microtubule binding"/>
    <property type="evidence" value="ECO:0007669"/>
    <property type="project" value="InterPro"/>
</dbReference>
<dbReference type="SMART" id="SM00360">
    <property type="entry name" value="RRM"/>
    <property type="match status" value="1"/>
</dbReference>
<evidence type="ECO:0000313" key="14">
    <source>
        <dbReference type="EMBL" id="TXG46778.1"/>
    </source>
</evidence>
<keyword evidence="5 11" id="KW-0067">ATP-binding</keyword>
<dbReference type="PRINTS" id="PR00380">
    <property type="entry name" value="KINESINHEAVY"/>
</dbReference>
<evidence type="ECO:0000256" key="3">
    <source>
        <dbReference type="ARBA" id="ARBA00022701"/>
    </source>
</evidence>
<reference evidence="15" key="1">
    <citation type="journal article" date="2019" name="Gigascience">
        <title>De novo genome assembly of the endangered Acer yangbiense, a plant species with extremely small populations endemic to Yunnan Province, China.</title>
        <authorList>
            <person name="Yang J."/>
            <person name="Wariss H.M."/>
            <person name="Tao L."/>
            <person name="Zhang R."/>
            <person name="Yun Q."/>
            <person name="Hollingsworth P."/>
            <person name="Dao Z."/>
            <person name="Luo G."/>
            <person name="Guo H."/>
            <person name="Ma Y."/>
            <person name="Sun W."/>
        </authorList>
    </citation>
    <scope>NUCLEOTIDE SEQUENCE [LARGE SCALE GENOMIC DNA]</scope>
    <source>
        <strain evidence="15">cv. Malutang</strain>
    </source>
</reference>
<dbReference type="PANTHER" id="PTHR47969:SF6">
    <property type="entry name" value="KINESIN-LIKE PROTEIN KIN-4C"/>
    <property type="match status" value="1"/>
</dbReference>
<dbReference type="Gene3D" id="3.30.70.330">
    <property type="match status" value="1"/>
</dbReference>
<keyword evidence="3" id="KW-0493">Microtubule</keyword>
<comment type="caution">
    <text evidence="14">The sequence shown here is derived from an EMBL/GenBank/DDBJ whole genome shotgun (WGS) entry which is preliminary data.</text>
</comment>
<evidence type="ECO:0000256" key="6">
    <source>
        <dbReference type="ARBA" id="ARBA00023175"/>
    </source>
</evidence>
<dbReference type="PANTHER" id="PTHR47969">
    <property type="entry name" value="CHROMOSOME-ASSOCIATED KINESIN KIF4A-RELATED"/>
    <property type="match status" value="1"/>
</dbReference>
<dbReference type="GO" id="GO:0005874">
    <property type="term" value="C:microtubule"/>
    <property type="evidence" value="ECO:0007669"/>
    <property type="project" value="UniProtKB-KW"/>
</dbReference>
<evidence type="ECO:0000256" key="9">
    <source>
        <dbReference type="ARBA" id="ARBA00046159"/>
    </source>
</evidence>
<gene>
    <name evidence="14" type="ORF">EZV62_026072</name>
</gene>
<comment type="subcellular location">
    <subcellularLocation>
        <location evidence="1">Cytoplasm</location>
        <location evidence="1">Cytoskeleton</location>
        <location evidence="1">Spindle</location>
    </subcellularLocation>
</comment>
<accession>A0A5C7GQ57</accession>
<dbReference type="GO" id="GO:0007052">
    <property type="term" value="P:mitotic spindle organization"/>
    <property type="evidence" value="ECO:0007669"/>
    <property type="project" value="TreeGrafter"/>
</dbReference>
<dbReference type="OrthoDB" id="3176171at2759"/>
<keyword evidence="10" id="KW-0694">RNA-binding</keyword>
<comment type="similarity">
    <text evidence="8">Belongs to the TRAFAC class myosin-kinesin ATPase superfamily. Kinesin family. KIN-5/BimC subfamily.</text>
</comment>
<dbReference type="InterPro" id="IPR035979">
    <property type="entry name" value="RBD_domain_sf"/>
</dbReference>
<dbReference type="InterPro" id="IPR001752">
    <property type="entry name" value="Kinesin_motor_dom"/>
</dbReference>
<evidence type="ECO:0000256" key="5">
    <source>
        <dbReference type="ARBA" id="ARBA00022840"/>
    </source>
</evidence>
<feature type="binding site" evidence="11">
    <location>
        <begin position="123"/>
        <end position="130"/>
    </location>
    <ligand>
        <name>ATP</name>
        <dbReference type="ChEBI" id="CHEBI:30616"/>
    </ligand>
</feature>
<dbReference type="InterPro" id="IPR036961">
    <property type="entry name" value="Kinesin_motor_dom_sf"/>
</dbReference>
<sequence>MEVAMVAMEMAPSRDNNRFLCLSSSTTDRKSEMECSKVKKSSQNVRVAVNIRPLLTHELLLGCTDCITVVPGEPQVQIGSRAFTFDYVYGNMGSPSKTIYDDCVAPLVEALFHGFNATVLAYGQTGSGKTYMMGTSGEGSNSGVIPKVMESIFKRIDSREEGVEFLTRVSFIEILNEDVFDLLGVDSSSSKKNEEAFLAKPVVPERVPLQIRENKNGGITLAGVSEENVTTKKEMALHLSRGSLSRATGSTNMNSQSSRSHAIFTITVEQKKIAHTGAGGDISCVKLHLVDLAGSERSKRTCAEGMRLKEGIHINKSLLALGNVISALGDEKKLKDGGHVPYRDSKLTRLLEDSLGGNSKTVMIACVSPANTNAEETLNTLTYANRAHNIQNKAVINRNPMAAEMQRMRSQIEQLQAELECRVSCERCSELEGELLRVKNSHNLKRSRASDCVDTDDDGFQSKNVLFPLNEFSYECDTKAADIPVVDEEKELENSSLQEKLGREHKELDKKLEQKEAFIVVMLTYLVNVDQVKNFNTKKIFVGGIPPSVSKDDLKDCFSKYGNVLEHWIVRDHETNRSRGFGFVVFDSMEDVNELLSNVNTIDMAGTQVRLLGWWRSRKLYQGMPQSPNLLLHLAPDLLLHLVDILMGVLMEGLALLQNMVVVTGVLEATTEVVDIVRGRGNDKNVALEDKI</sequence>
<dbReference type="InterPro" id="IPR027640">
    <property type="entry name" value="Kinesin-like_fam"/>
</dbReference>
<keyword evidence="2" id="KW-0963">Cytoplasm</keyword>
<dbReference type="SUPFAM" id="SSF54928">
    <property type="entry name" value="RNA-binding domain, RBD"/>
    <property type="match status" value="1"/>
</dbReference>
<evidence type="ECO:0000256" key="8">
    <source>
        <dbReference type="ARBA" id="ARBA00034704"/>
    </source>
</evidence>
<dbReference type="InterPro" id="IPR000504">
    <property type="entry name" value="RRM_dom"/>
</dbReference>
<feature type="domain" description="RRM" evidence="13">
    <location>
        <begin position="538"/>
        <end position="611"/>
    </location>
</feature>
<dbReference type="PROSITE" id="PS50102">
    <property type="entry name" value="RRM"/>
    <property type="match status" value="1"/>
</dbReference>
<name>A0A5C7GQ57_9ROSI</name>
<dbReference type="InterPro" id="IPR027417">
    <property type="entry name" value="P-loop_NTPase"/>
</dbReference>
<dbReference type="EMBL" id="VAHF01000013">
    <property type="protein sequence ID" value="TXG46778.1"/>
    <property type="molecule type" value="Genomic_DNA"/>
</dbReference>
<dbReference type="CDD" id="cd01372">
    <property type="entry name" value="KISc_KIF4"/>
    <property type="match status" value="1"/>
</dbReference>